<keyword evidence="8 15" id="KW-0547">Nucleotide-binding</keyword>
<dbReference type="CDD" id="cd00769">
    <property type="entry name" value="PheRS_beta_core"/>
    <property type="match status" value="1"/>
</dbReference>
<dbReference type="InterPro" id="IPR033714">
    <property type="entry name" value="tRNA_bind_bactPheRS"/>
</dbReference>
<dbReference type="Pfam" id="PF03484">
    <property type="entry name" value="B5"/>
    <property type="match status" value="1"/>
</dbReference>
<keyword evidence="4 15" id="KW-0963">Cytoplasm</keyword>
<dbReference type="InterPro" id="IPR005121">
    <property type="entry name" value="Fdx_antiC-bd"/>
</dbReference>
<keyword evidence="21" id="KW-1185">Reference proteome</keyword>
<dbReference type="Pfam" id="PF03147">
    <property type="entry name" value="FDX-ACB"/>
    <property type="match status" value="1"/>
</dbReference>
<dbReference type="Pfam" id="PF03483">
    <property type="entry name" value="B3_4"/>
    <property type="match status" value="1"/>
</dbReference>
<keyword evidence="11 16" id="KW-0694">RNA-binding</keyword>
<dbReference type="SMART" id="SM00874">
    <property type="entry name" value="B5"/>
    <property type="match status" value="1"/>
</dbReference>
<dbReference type="Proteomes" id="UP001230005">
    <property type="component" value="Unassembled WGS sequence"/>
</dbReference>
<evidence type="ECO:0000256" key="3">
    <source>
        <dbReference type="ARBA" id="ARBA00011209"/>
    </source>
</evidence>
<feature type="binding site" evidence="15">
    <location>
        <position position="471"/>
    </location>
    <ligand>
        <name>Mg(2+)</name>
        <dbReference type="ChEBI" id="CHEBI:18420"/>
        <note>shared with alpha subunit</note>
    </ligand>
</feature>
<dbReference type="SUPFAM" id="SSF55681">
    <property type="entry name" value="Class II aaRS and biotin synthetases"/>
    <property type="match status" value="1"/>
</dbReference>
<keyword evidence="7 15" id="KW-0479">Metal-binding</keyword>
<evidence type="ECO:0000256" key="8">
    <source>
        <dbReference type="ARBA" id="ARBA00022741"/>
    </source>
</evidence>
<proteinExistence type="inferred from homology"/>
<dbReference type="SUPFAM" id="SSF54991">
    <property type="entry name" value="Anticodon-binding domain of PheRS"/>
    <property type="match status" value="1"/>
</dbReference>
<dbReference type="Gene3D" id="3.30.56.10">
    <property type="match status" value="2"/>
</dbReference>
<reference evidence="20 21" key="1">
    <citation type="submission" date="2023-07" db="EMBL/GenBank/DDBJ databases">
        <title>Genomic Encyclopedia of Type Strains, Phase IV (KMG-IV): sequencing the most valuable type-strain genomes for metagenomic binning, comparative biology and taxonomic classification.</title>
        <authorList>
            <person name="Goeker M."/>
        </authorList>
    </citation>
    <scope>NUCLEOTIDE SEQUENCE [LARGE SCALE GENOMIC DNA]</scope>
    <source>
        <strain evidence="20 21">DSM 9768</strain>
    </source>
</reference>
<evidence type="ECO:0000259" key="17">
    <source>
        <dbReference type="PROSITE" id="PS50886"/>
    </source>
</evidence>
<dbReference type="SUPFAM" id="SSF50249">
    <property type="entry name" value="Nucleic acid-binding proteins"/>
    <property type="match status" value="1"/>
</dbReference>
<feature type="binding site" evidence="15">
    <location>
        <position position="462"/>
    </location>
    <ligand>
        <name>Mg(2+)</name>
        <dbReference type="ChEBI" id="CHEBI:18420"/>
        <note>shared with alpha subunit</note>
    </ligand>
</feature>
<dbReference type="InterPro" id="IPR036690">
    <property type="entry name" value="Fdx_antiC-bd_sf"/>
</dbReference>
<sequence length="808" mass="89109">MLVSYQWLKKYIDIDDLTAEEVAEKLTRSGVEVDLVHSMNKGVKNIVVGKVLECEKHPEADKLNLCQVDIGEDESVQIVCGAANVAKDQHVVVAKVGARLPGGMKIKRAKLRGQTSEGMICSLQELGYEGKLVSKEYTEGIFPFPTEMTPGEDAMEALNLGDQVLELDLTPNRADCLSMIGTAYEVGAILGRDVKLPETTMERGQENASDYVSVKVDANEDNPYYGAIMIKDVTIAPSPLWLQTTLMAAGVRPINNVVDITNYVLLEYGQPLHAFDYDRFGSEEVLVRRAKDGEKITTLDDVERTLTADYLVITNGKEPVALAGVMGGANSEVQSDTKNILLEAAYFKGTTIRKASRELGLRSDASARFEKGVDPSRVRAAGERAAKMIAEIAGGTVLSGIVEFNELDVTPKEVTITLGKINGVLGTSIDTDTVKEILSKLQFTFELEGEMFRIFVPTRRQDIQIEADIVEEVARLYGYDNIPTTLPNTATTPGGLTEVQAKKRKARRFLEHAGVNEAVSYSLTTGEKESHFHEDADSLSRVKVALPMSEERSTLRTTLLPHLLDALSHNKNRSNLNVSLYEIGSVFHTEEETITKQPMETAMLSGAFMGLCYEHSWQGEKKAVDFFVVKGIVEGLLKELKMEGDVQFVQSEPKGFHPGRAAKLLVNGKEMGVLGQIHPSVAKEWSLPETYVFELNFHALVEGKGKEIRYSPIPRYPAMDRDIALVLDETVKASEVEKVIVEFGGDLLKNVALFDLYQGEHLEAGKKSLAFSLRYQDPEKTLTEEEVTKVHESVLAGLEERLGATLRS</sequence>
<dbReference type="Gene3D" id="3.30.70.380">
    <property type="entry name" value="Ferrodoxin-fold anticodon-binding domain"/>
    <property type="match status" value="1"/>
</dbReference>
<dbReference type="RefSeq" id="WP_307328571.1">
    <property type="nucleotide sequence ID" value="NZ_JAUSUG010000017.1"/>
</dbReference>
<dbReference type="Gene3D" id="3.50.40.10">
    <property type="entry name" value="Phenylalanyl-trna Synthetase, Chain B, domain 3"/>
    <property type="match status" value="1"/>
</dbReference>
<keyword evidence="9 15" id="KW-0067">ATP-binding</keyword>
<evidence type="ECO:0000313" key="21">
    <source>
        <dbReference type="Proteomes" id="UP001230005"/>
    </source>
</evidence>
<dbReference type="SMART" id="SM00873">
    <property type="entry name" value="B3_4"/>
    <property type="match status" value="1"/>
</dbReference>
<dbReference type="InterPro" id="IPR041616">
    <property type="entry name" value="PheRS_beta_core"/>
</dbReference>
<evidence type="ECO:0000256" key="1">
    <source>
        <dbReference type="ARBA" id="ARBA00004496"/>
    </source>
</evidence>
<dbReference type="InterPro" id="IPR045060">
    <property type="entry name" value="Phe-tRNA-ligase_IIc_bsu"/>
</dbReference>
<dbReference type="PROSITE" id="PS50886">
    <property type="entry name" value="TRBD"/>
    <property type="match status" value="1"/>
</dbReference>
<evidence type="ECO:0000256" key="7">
    <source>
        <dbReference type="ARBA" id="ARBA00022723"/>
    </source>
</evidence>
<evidence type="ECO:0000256" key="13">
    <source>
        <dbReference type="ARBA" id="ARBA00023146"/>
    </source>
</evidence>
<evidence type="ECO:0000313" key="20">
    <source>
        <dbReference type="EMBL" id="MDQ0256440.1"/>
    </source>
</evidence>
<dbReference type="PROSITE" id="PS51483">
    <property type="entry name" value="B5"/>
    <property type="match status" value="1"/>
</dbReference>
<gene>
    <name evidence="15" type="primary">pheT</name>
    <name evidence="20" type="ORF">J2S74_003860</name>
</gene>
<evidence type="ECO:0000256" key="9">
    <source>
        <dbReference type="ARBA" id="ARBA00022840"/>
    </source>
</evidence>
<evidence type="ECO:0000256" key="2">
    <source>
        <dbReference type="ARBA" id="ARBA00008653"/>
    </source>
</evidence>
<evidence type="ECO:0000259" key="18">
    <source>
        <dbReference type="PROSITE" id="PS51447"/>
    </source>
</evidence>
<dbReference type="PANTHER" id="PTHR10947:SF0">
    <property type="entry name" value="PHENYLALANINE--TRNA LIGASE BETA SUBUNIT"/>
    <property type="match status" value="1"/>
</dbReference>
<evidence type="ECO:0000256" key="15">
    <source>
        <dbReference type="HAMAP-Rule" id="MF_00283"/>
    </source>
</evidence>
<dbReference type="CDD" id="cd02796">
    <property type="entry name" value="tRNA_bind_bactPheRS"/>
    <property type="match status" value="1"/>
</dbReference>
<dbReference type="InterPro" id="IPR005146">
    <property type="entry name" value="B3/B4_tRNA-bd"/>
</dbReference>
<dbReference type="GO" id="GO:0004826">
    <property type="term" value="F:phenylalanine-tRNA ligase activity"/>
    <property type="evidence" value="ECO:0007669"/>
    <property type="project" value="UniProtKB-EC"/>
</dbReference>
<dbReference type="InterPro" id="IPR005147">
    <property type="entry name" value="tRNA_synthase_B5-dom"/>
</dbReference>
<dbReference type="InterPro" id="IPR045864">
    <property type="entry name" value="aa-tRNA-synth_II/BPL/LPL"/>
</dbReference>
<dbReference type="Gene3D" id="3.30.930.10">
    <property type="entry name" value="Bira Bifunctional Protein, Domain 2"/>
    <property type="match status" value="1"/>
</dbReference>
<comment type="catalytic activity">
    <reaction evidence="14 15">
        <text>tRNA(Phe) + L-phenylalanine + ATP = L-phenylalanyl-tRNA(Phe) + AMP + diphosphate + H(+)</text>
        <dbReference type="Rhea" id="RHEA:19413"/>
        <dbReference type="Rhea" id="RHEA-COMP:9668"/>
        <dbReference type="Rhea" id="RHEA-COMP:9699"/>
        <dbReference type="ChEBI" id="CHEBI:15378"/>
        <dbReference type="ChEBI" id="CHEBI:30616"/>
        <dbReference type="ChEBI" id="CHEBI:33019"/>
        <dbReference type="ChEBI" id="CHEBI:58095"/>
        <dbReference type="ChEBI" id="CHEBI:78442"/>
        <dbReference type="ChEBI" id="CHEBI:78531"/>
        <dbReference type="ChEBI" id="CHEBI:456215"/>
        <dbReference type="EC" id="6.1.1.20"/>
    </reaction>
</comment>
<organism evidence="20 21">
    <name type="scientific">Evansella vedderi</name>
    <dbReference type="NCBI Taxonomy" id="38282"/>
    <lineage>
        <taxon>Bacteria</taxon>
        <taxon>Bacillati</taxon>
        <taxon>Bacillota</taxon>
        <taxon>Bacilli</taxon>
        <taxon>Bacillales</taxon>
        <taxon>Bacillaceae</taxon>
        <taxon>Evansella</taxon>
    </lineage>
</organism>
<feature type="domain" description="TRNA-binding" evidence="17">
    <location>
        <begin position="40"/>
        <end position="155"/>
    </location>
</feature>
<dbReference type="InterPro" id="IPR020825">
    <property type="entry name" value="Phe-tRNA_synthase-like_B3/B4"/>
</dbReference>
<dbReference type="EMBL" id="JAUSUG010000017">
    <property type="protein sequence ID" value="MDQ0256440.1"/>
    <property type="molecule type" value="Genomic_DNA"/>
</dbReference>
<name>A0ABT9ZYX7_9BACI</name>
<dbReference type="EC" id="6.1.1.20" evidence="15"/>
<feature type="domain" description="B5" evidence="19">
    <location>
        <begin position="409"/>
        <end position="484"/>
    </location>
</feature>
<dbReference type="InterPro" id="IPR004532">
    <property type="entry name" value="Phe-tRNA-ligase_IIc_bsu_bact"/>
</dbReference>
<keyword evidence="13 15" id="KW-0030">Aminoacyl-tRNA synthetase</keyword>
<dbReference type="PANTHER" id="PTHR10947">
    <property type="entry name" value="PHENYLALANYL-TRNA SYNTHETASE BETA CHAIN AND LEUCINE-RICH REPEAT-CONTAINING PROTEIN 47"/>
    <property type="match status" value="1"/>
</dbReference>
<keyword evidence="12 15" id="KW-0648">Protein biosynthesis</keyword>
<comment type="subcellular location">
    <subcellularLocation>
        <location evidence="1 15">Cytoplasm</location>
    </subcellularLocation>
</comment>
<dbReference type="NCBIfam" id="NF045760">
    <property type="entry name" value="YtpR"/>
    <property type="match status" value="1"/>
</dbReference>
<evidence type="ECO:0000256" key="10">
    <source>
        <dbReference type="ARBA" id="ARBA00022842"/>
    </source>
</evidence>
<dbReference type="InterPro" id="IPR002547">
    <property type="entry name" value="tRNA-bd_dom"/>
</dbReference>
<dbReference type="PROSITE" id="PS51447">
    <property type="entry name" value="FDX_ACB"/>
    <property type="match status" value="1"/>
</dbReference>
<dbReference type="SUPFAM" id="SSF56037">
    <property type="entry name" value="PheT/TilS domain"/>
    <property type="match status" value="1"/>
</dbReference>
<keyword evidence="10 15" id="KW-0460">Magnesium</keyword>
<comment type="subunit">
    <text evidence="3 15">Tetramer of two alpha and two beta subunits.</text>
</comment>
<keyword evidence="6 15" id="KW-0436">Ligase</keyword>
<comment type="caution">
    <text evidence="20">The sequence shown here is derived from an EMBL/GenBank/DDBJ whole genome shotgun (WGS) entry which is preliminary data.</text>
</comment>
<evidence type="ECO:0000259" key="19">
    <source>
        <dbReference type="PROSITE" id="PS51483"/>
    </source>
</evidence>
<protein>
    <recommendedName>
        <fullName evidence="15">Phenylalanine--tRNA ligase beta subunit</fullName>
        <ecNumber evidence="15">6.1.1.20</ecNumber>
    </recommendedName>
    <alternativeName>
        <fullName evidence="15">Phenylalanyl-tRNA synthetase beta subunit</fullName>
        <shortName evidence="15">PheRS</shortName>
    </alternativeName>
</protein>
<keyword evidence="5 16" id="KW-0820">tRNA-binding</keyword>
<evidence type="ECO:0000256" key="6">
    <source>
        <dbReference type="ARBA" id="ARBA00022598"/>
    </source>
</evidence>
<accession>A0ABT9ZYX7</accession>
<feature type="binding site" evidence="15">
    <location>
        <position position="468"/>
    </location>
    <ligand>
        <name>Mg(2+)</name>
        <dbReference type="ChEBI" id="CHEBI:18420"/>
        <note>shared with alpha subunit</note>
    </ligand>
</feature>
<evidence type="ECO:0000256" key="16">
    <source>
        <dbReference type="PROSITE-ProRule" id="PRU00209"/>
    </source>
</evidence>
<evidence type="ECO:0000256" key="11">
    <source>
        <dbReference type="ARBA" id="ARBA00022884"/>
    </source>
</evidence>
<evidence type="ECO:0000256" key="14">
    <source>
        <dbReference type="ARBA" id="ARBA00049255"/>
    </source>
</evidence>
<dbReference type="Pfam" id="PF17759">
    <property type="entry name" value="tRNA_synthFbeta"/>
    <property type="match status" value="1"/>
</dbReference>
<comment type="similarity">
    <text evidence="2 15">Belongs to the phenylalanyl-tRNA synthetase beta subunit family. Type 1 subfamily.</text>
</comment>
<feature type="binding site" evidence="15">
    <location>
        <position position="472"/>
    </location>
    <ligand>
        <name>Mg(2+)</name>
        <dbReference type="ChEBI" id="CHEBI:18420"/>
        <note>shared with alpha subunit</note>
    </ligand>
</feature>
<evidence type="ECO:0000256" key="4">
    <source>
        <dbReference type="ARBA" id="ARBA00022490"/>
    </source>
</evidence>
<dbReference type="NCBIfam" id="TIGR00472">
    <property type="entry name" value="pheT_bact"/>
    <property type="match status" value="1"/>
</dbReference>
<dbReference type="SMART" id="SM00896">
    <property type="entry name" value="FDX-ACB"/>
    <property type="match status" value="1"/>
</dbReference>
<dbReference type="InterPro" id="IPR012340">
    <property type="entry name" value="NA-bd_OB-fold"/>
</dbReference>
<dbReference type="Gene3D" id="2.40.50.140">
    <property type="entry name" value="Nucleic acid-binding proteins"/>
    <property type="match status" value="1"/>
</dbReference>
<feature type="domain" description="FDX-ACB" evidence="18">
    <location>
        <begin position="714"/>
        <end position="807"/>
    </location>
</feature>
<dbReference type="SUPFAM" id="SSF46955">
    <property type="entry name" value="Putative DNA-binding domain"/>
    <property type="match status" value="1"/>
</dbReference>
<comment type="cofactor">
    <cofactor evidence="15">
        <name>Mg(2+)</name>
        <dbReference type="ChEBI" id="CHEBI:18420"/>
    </cofactor>
    <text evidence="15">Binds 2 magnesium ions per tetramer.</text>
</comment>
<dbReference type="Pfam" id="PF01588">
    <property type="entry name" value="tRNA_bind"/>
    <property type="match status" value="1"/>
</dbReference>
<evidence type="ECO:0000256" key="12">
    <source>
        <dbReference type="ARBA" id="ARBA00022917"/>
    </source>
</evidence>
<dbReference type="HAMAP" id="MF_00283">
    <property type="entry name" value="Phe_tRNA_synth_beta1"/>
    <property type="match status" value="1"/>
</dbReference>
<dbReference type="InterPro" id="IPR009061">
    <property type="entry name" value="DNA-bd_dom_put_sf"/>
</dbReference>
<evidence type="ECO:0000256" key="5">
    <source>
        <dbReference type="ARBA" id="ARBA00022555"/>
    </source>
</evidence>